<organism evidence="2 3">
    <name type="scientific">Saguinus oedipus</name>
    <name type="common">Cotton-top tamarin</name>
    <name type="synonym">Oedipomidas oedipus</name>
    <dbReference type="NCBI Taxonomy" id="9490"/>
    <lineage>
        <taxon>Eukaryota</taxon>
        <taxon>Metazoa</taxon>
        <taxon>Chordata</taxon>
        <taxon>Craniata</taxon>
        <taxon>Vertebrata</taxon>
        <taxon>Euteleostomi</taxon>
        <taxon>Mammalia</taxon>
        <taxon>Eutheria</taxon>
        <taxon>Euarchontoglires</taxon>
        <taxon>Primates</taxon>
        <taxon>Haplorrhini</taxon>
        <taxon>Platyrrhini</taxon>
        <taxon>Cebidae</taxon>
        <taxon>Callitrichinae</taxon>
        <taxon>Saguinus</taxon>
    </lineage>
</organism>
<evidence type="ECO:0000256" key="1">
    <source>
        <dbReference type="SAM" id="MobiDB-lite"/>
    </source>
</evidence>
<reference evidence="2 3" key="1">
    <citation type="submission" date="2023-05" db="EMBL/GenBank/DDBJ databases">
        <title>B98-5 Cell Line De Novo Hybrid Assembly: An Optical Mapping Approach.</title>
        <authorList>
            <person name="Kananen K."/>
            <person name="Auerbach J.A."/>
            <person name="Kautto E."/>
            <person name="Blachly J.S."/>
        </authorList>
    </citation>
    <scope>NUCLEOTIDE SEQUENCE [LARGE SCALE GENOMIC DNA]</scope>
    <source>
        <strain evidence="2">B95-8</strain>
        <tissue evidence="2">Cell line</tissue>
    </source>
</reference>
<dbReference type="Pfam" id="PF00300">
    <property type="entry name" value="His_Phos_1"/>
    <property type="match status" value="1"/>
</dbReference>
<evidence type="ECO:0000313" key="3">
    <source>
        <dbReference type="Proteomes" id="UP001266305"/>
    </source>
</evidence>
<proteinExistence type="predicted"/>
<gene>
    <name evidence="2" type="primary">UBASH3A_1</name>
    <name evidence="2" type="ORF">P7K49_032575</name>
</gene>
<feature type="region of interest" description="Disordered" evidence="1">
    <location>
        <begin position="1"/>
        <end position="27"/>
    </location>
</feature>
<dbReference type="CDD" id="cd07067">
    <property type="entry name" value="HP_PGM_like"/>
    <property type="match status" value="1"/>
</dbReference>
<comment type="caution">
    <text evidence="2">The sequence shown here is derived from an EMBL/GenBank/DDBJ whole genome shotgun (WGS) entry which is preliminary data.</text>
</comment>
<dbReference type="InterPro" id="IPR013078">
    <property type="entry name" value="His_Pase_superF_clade-1"/>
</dbReference>
<sequence length="118" mass="12789">MAEKVSGRSVQLLEPTSSQEVWGPSGGCEGKAECTEDVVCPDILRKYYRPDLNFPCSLPRRGRGIKDFENDPPLSSCGIFQSRIAGDALLDSGIRISSVFASPALRCVQTAKLILEGQ</sequence>
<dbReference type="Gene3D" id="3.40.50.1240">
    <property type="entry name" value="Phosphoglycerate mutase-like"/>
    <property type="match status" value="1"/>
</dbReference>
<dbReference type="InterPro" id="IPR051710">
    <property type="entry name" value="Phosphatase_SH3-domain"/>
</dbReference>
<dbReference type="SUPFAM" id="SSF53254">
    <property type="entry name" value="Phosphoglycerate mutase-like"/>
    <property type="match status" value="1"/>
</dbReference>
<dbReference type="Proteomes" id="UP001266305">
    <property type="component" value="Unassembled WGS sequence"/>
</dbReference>
<name>A0ABQ9TYM4_SAGOE</name>
<protein>
    <submittedName>
        <fullName evidence="2">Ubiquitin-associated and SH3 domain-containing protein A</fullName>
    </submittedName>
</protein>
<evidence type="ECO:0000313" key="2">
    <source>
        <dbReference type="EMBL" id="KAK2089909.1"/>
    </source>
</evidence>
<accession>A0ABQ9TYM4</accession>
<dbReference type="InterPro" id="IPR029033">
    <property type="entry name" value="His_PPase_superfam"/>
</dbReference>
<keyword evidence="3" id="KW-1185">Reference proteome</keyword>
<dbReference type="PANTHER" id="PTHR16469">
    <property type="entry name" value="UBIQUITIN-ASSOCIATED AND SH3 DOMAIN-CONTAINING BA-RELATED"/>
    <property type="match status" value="1"/>
</dbReference>
<dbReference type="PANTHER" id="PTHR16469:SF7">
    <property type="entry name" value="UBIQUITIN-ASSOCIATED AND SH3 DOMAIN-CONTAINING PROTEIN A"/>
    <property type="match status" value="1"/>
</dbReference>
<dbReference type="EMBL" id="JASSZA010000018">
    <property type="protein sequence ID" value="KAK2089909.1"/>
    <property type="molecule type" value="Genomic_DNA"/>
</dbReference>